<comment type="caution">
    <text evidence="2">The sequence shown here is derived from an EMBL/GenBank/DDBJ whole genome shotgun (WGS) entry which is preliminary data.</text>
</comment>
<reference evidence="2" key="1">
    <citation type="submission" date="2016-10" db="EMBL/GenBank/DDBJ databases">
        <authorList>
            <person name="Benchimol M."/>
            <person name="Almeida L.G."/>
            <person name="Vasconcelos A.T."/>
            <person name="Perreira-Neves A."/>
            <person name="Rosa I.A."/>
            <person name="Tasca T."/>
            <person name="Bogo M.R."/>
            <person name="de Souza W."/>
        </authorList>
    </citation>
    <scope>NUCLEOTIDE SEQUENCE [LARGE SCALE GENOMIC DNA]</scope>
    <source>
        <strain evidence="2">K</strain>
    </source>
</reference>
<gene>
    <name evidence="2" type="ORF">TRFO_03723</name>
</gene>
<dbReference type="Proteomes" id="UP000179807">
    <property type="component" value="Unassembled WGS sequence"/>
</dbReference>
<dbReference type="VEuPathDB" id="TrichDB:TRFO_03723"/>
<name>A0A1J4KRL4_9EUKA</name>
<evidence type="ECO:0000313" key="2">
    <source>
        <dbReference type="EMBL" id="OHT12101.1"/>
    </source>
</evidence>
<sequence length="2789" mass="326209">MTDTNFGMSSYSSYTFQFNEIQRFEELQQMFDLLSNIISTEELNIQTIDFIDNSSIHVLSILLTTNFFDYETHQIILKYFDFTINLMFLHSERNFVESLLLFFQTYFPNLTETFVSNFLQNNGLSKILQVLKNNRIDFKTILTLSKLLYILKIERKVEFDTNQYYNLLQQNAIIQINLSQNYNFDEIFEFNKNTVFDGNETTQKEQYLIFLMKLKFNNLILEEIYRLIHNESYLMHVYSNIEIFWLFLKNTMKEEYKDIMILIIEKLINFNIINASFLSLFFKDDYFSNCMNIYSLLNFLLSILNSLSDQFFEDLYYIVSNDEDCQQLWKYALQSFAGTKIIERIENLKRQKEMNQNVINKYYSQEKITSNEISKLIIYIKNTFINEKSEENGNKLVIDEDILYQIVMISKKIIFDDFDSFMSVLNILTDYSMTKNQKIKQPLLIYYYDLIVFRLESNAYYQYFFNLLSVLYNLEIPVFTLLELSKNAVCKCFTTQSFLEITRFFDFLLENNKIDDKFVKGIFINNLAQLSLIKEIEHLVILYINDLIEKYDESFFELLYSSQFFDQNETILTKFSIFKYPSKFNHWRNNINQGKIDPFLIPLYLNDLKIFLSSYLEKQQFPEPFEKETNDQLLLDFLKLLLTDSTNLPNQDENNSKEQSTSVDEKSNNNKDTIMNSIKKLQEILPIIEIFFRITNKYNDLSMPILKLFFSKSVNSHLKSASFRDELLTVFLNKCDGFNLLAKLIVQQGKDFNNVHWIVSIIATFLCKFSNKKKKIIDLKAIFNSLLASCHNFTTNQTLKILSVLNTKFSSSRYSDVIKSSTFDVLLSMLEKEQNNQASPNNQNEQSNETTFDNEQISILKYILSLKIDDNDFTEERFMKFTKSVVFRNSDMLYILALSDGFLNNGCSPSLLLNMKNKAQDLQLMYQFILKICGQIGEKVHSQFYDEILEYSIEKDCPMLYFDLNIKALVSNPIQFLQKIIPFIRQNTKLIVGTKFFNILLEINYDPSLFDILYKLFIEYYSTENIDSSLFLTFLKMQIKPSTISNQNQNMNHDKNIHINPSPSQNQKSIKESYYYLLTKSFNFIHNNDKLVNKILSDALLDPNCKEKWITFYQYITSKKNDQQFINCQETISNILSTNSILNQTLSEAYSTFTQNIINTKSIFEFPNLLESWKKRIQSAKTFSDLQPFLKDLNKSLSMMNSENPSQLPFQPFQHTFIQHILNIILNDGNIPESFINSVDKLIRNIICLCIKSKNEENIYFLRIFNDKNLLFFKKYPKYLEDLYFAFIITYNAENYFNFMLTEGIKKSLNNFLIILTALAFDLQIYATKFEKPCEIISMEAVMSNLSKIFYSSSDLDFKSLFSCFKILICIGKNDKTQKEIRKMEFSIITDFTNRGKKKESVFLHQIWELIKSDQLYLECFNSQSTKKLCHVTFDLKTCDSITNIFTLYAQSSQLEPEKLIFLFEMNVSNENKSQYFSFIFNILIKFNENTLSQFLTNILLNSYRIGRNCYEFISDLSNLINGSEEMKEFYIKVEQFLSNYLSNQELIHSKSLKKSLILLYGQQIQDKSFYLHWAEIVSSSLIECADQCFPIIIKMNISISTTGKLYPPIEVYTNHYLSFLIQILEQILGSSIRANFTIFRELFDSTINLALFLFESSKDLQNEITQIPFQIMQLVNTNHPLFQNNPELIHEIDIIIMSNEFKLKMKNIILKQSLPFFKRVIETILKHKIIFDQNEIIELIKDTIIDKEFQITDFSDLLDTIKNLENESSPPEIKQVFNIEQIEKEVFNFALETQELPMRLEILLFFINRSDKFVSTFKNHSQSFLNSINSFKACDVECILHIISKILILTNEVILSLFSFRSHNQPSFDSILEILMNQNGPDTFSSFFSYVTNHLSDIPQFIISEVLKYLVATSKFDQYNVLLEAFNKFKSLNDTSVKYNSVVSTASTLQTKISNIPKSNLISSNSALKAKSISSIINNSSLKTVEENTLKSNPNPTTPKTCSYVTTAKLNISRASSYIPTVNSNKHAISNSSVSTSPATASINNTNPPRTISTLNSNAPLVNIPTESLANQKTQPIIKKTVNLNLQKHKTNIPITSSYIPTSNPNTPTKKCLPQSATLNHSDLRIPPANFIHTNNTNNDINPSNNFDTQEIHRKNLLEMITSSEVNLTKIYEIIKGFKKKFSETFTQQFLEKLSENKENCIRLFLLVDNKSLIPQNSNIDSIYANLKKSIYEQIKMPNETLPLPYEDIIWKYIIYSPRIMKLLIKLYCRNDGDKLSDEVMISKFLDNWYSHYLSYSSISNDLNNPFFGRIIKMLKKFVKYYETNMFRDNSIFPKILNTKFYQESSIVSLYNRFENKFTHKIFVSKNSTLESVIQAYSSQVFIDMNSIALFYKINNDKTVPDNVEYHTDSQFLGNDQMLKRNCKIKHLKNLQLEVKKPPTKVKSHIRTCVPSNLIISQSWYDTLVNNHLENSDNELYRLIQYLPIPSSFNNKSTHLEFNLDKLNTFSYHLEICLNKKIILPDFNELMHKIEKLERNTFIIDKILSDFLSYSLFLIDLRILNHHSSIILKDVLFLIALKGYKIKKIEKCMINLITSDSLLISQKVPLDLLFNQSKYIQIFAKKVFQQFIIPLKDFLTCMDSNKPNLAFLSVLSHHLTNKYESSDIENLCIRVISMIPNSTKSQLKAVLNLISNMLKASFFTDEQEMTILNILIEEFIVSDNIEENDSYPSALDCVLLLAKYKNILHPVLLECAKNKETKNQMKRIEFLDFVKNLGKLPSQDYQDIVQMF</sequence>
<feature type="region of interest" description="Disordered" evidence="1">
    <location>
        <begin position="2031"/>
        <end position="2053"/>
    </location>
</feature>
<dbReference type="EMBL" id="MLAK01000571">
    <property type="protein sequence ID" value="OHT12101.1"/>
    <property type="molecule type" value="Genomic_DNA"/>
</dbReference>
<feature type="region of interest" description="Disordered" evidence="1">
    <location>
        <begin position="646"/>
        <end position="670"/>
    </location>
</feature>
<keyword evidence="3" id="KW-1185">Reference proteome</keyword>
<proteinExistence type="predicted"/>
<feature type="compositionally biased region" description="Polar residues" evidence="1">
    <location>
        <begin position="646"/>
        <end position="662"/>
    </location>
</feature>
<dbReference type="RefSeq" id="XP_068365237.1">
    <property type="nucleotide sequence ID" value="XM_068491480.1"/>
</dbReference>
<dbReference type="GeneID" id="94826184"/>
<protein>
    <submittedName>
        <fullName evidence="2">Uncharacterized protein</fullName>
    </submittedName>
</protein>
<accession>A0A1J4KRL4</accession>
<evidence type="ECO:0000256" key="1">
    <source>
        <dbReference type="SAM" id="MobiDB-lite"/>
    </source>
</evidence>
<organism evidence="2 3">
    <name type="scientific">Tritrichomonas foetus</name>
    <dbReference type="NCBI Taxonomy" id="1144522"/>
    <lineage>
        <taxon>Eukaryota</taxon>
        <taxon>Metamonada</taxon>
        <taxon>Parabasalia</taxon>
        <taxon>Tritrichomonadida</taxon>
        <taxon>Tritrichomonadidae</taxon>
        <taxon>Tritrichomonas</taxon>
    </lineage>
</organism>
<evidence type="ECO:0000313" key="3">
    <source>
        <dbReference type="Proteomes" id="UP000179807"/>
    </source>
</evidence>